<gene>
    <name evidence="3" type="ORF">EJB05_28923</name>
</gene>
<sequence>MTSTEEIRGKLEASHVSTAEQQDGSYFRIYVGNLTRKVDDYRLRQILSKHGKVADARIMYDRKTRRSRGFGFVTMMAAKDDEPADIIAKLHGQSLDGRPLQVKFAH</sequence>
<feature type="domain" description="RRM" evidence="2">
    <location>
        <begin position="27"/>
        <end position="106"/>
    </location>
</feature>
<dbReference type="PANTHER" id="PTHR15241:SF304">
    <property type="entry name" value="RRM DOMAIN-CONTAINING PROTEIN"/>
    <property type="match status" value="1"/>
</dbReference>
<keyword evidence="1" id="KW-0694">RNA-binding</keyword>
<dbReference type="InterPro" id="IPR035979">
    <property type="entry name" value="RBD_domain_sf"/>
</dbReference>
<dbReference type="SUPFAM" id="SSF54928">
    <property type="entry name" value="RNA-binding domain, RBD"/>
    <property type="match status" value="1"/>
</dbReference>
<name>A0A5J9UTJ0_9POAL</name>
<dbReference type="PANTHER" id="PTHR15241">
    <property type="entry name" value="TRANSFORMER-2-RELATED"/>
    <property type="match status" value="1"/>
</dbReference>
<reference evidence="3 4" key="1">
    <citation type="journal article" date="2019" name="Sci. Rep.">
        <title>A high-quality genome of Eragrostis curvula grass provides insights into Poaceae evolution and supports new strategies to enhance forage quality.</title>
        <authorList>
            <person name="Carballo J."/>
            <person name="Santos B.A.C.M."/>
            <person name="Zappacosta D."/>
            <person name="Garbus I."/>
            <person name="Selva J.P."/>
            <person name="Gallo C.A."/>
            <person name="Diaz A."/>
            <person name="Albertini E."/>
            <person name="Caccamo M."/>
            <person name="Echenique V."/>
        </authorList>
    </citation>
    <scope>NUCLEOTIDE SEQUENCE [LARGE SCALE GENOMIC DNA]</scope>
    <source>
        <strain evidence="4">cv. Victoria</strain>
        <tissue evidence="3">Leaf</tissue>
    </source>
</reference>
<dbReference type="Gramene" id="TVU26380">
    <property type="protein sequence ID" value="TVU26380"/>
    <property type="gene ID" value="EJB05_28923"/>
</dbReference>
<evidence type="ECO:0000256" key="1">
    <source>
        <dbReference type="PROSITE-ProRule" id="PRU00176"/>
    </source>
</evidence>
<dbReference type="EMBL" id="RWGY01000013">
    <property type="protein sequence ID" value="TVU26380.1"/>
    <property type="molecule type" value="Genomic_DNA"/>
</dbReference>
<dbReference type="InterPro" id="IPR012677">
    <property type="entry name" value="Nucleotide-bd_a/b_plait_sf"/>
</dbReference>
<feature type="non-terminal residue" evidence="3">
    <location>
        <position position="1"/>
    </location>
</feature>
<dbReference type="Proteomes" id="UP000324897">
    <property type="component" value="Chromosome 2"/>
</dbReference>
<evidence type="ECO:0000313" key="4">
    <source>
        <dbReference type="Proteomes" id="UP000324897"/>
    </source>
</evidence>
<dbReference type="GO" id="GO:0003723">
    <property type="term" value="F:RNA binding"/>
    <property type="evidence" value="ECO:0007669"/>
    <property type="project" value="UniProtKB-UniRule"/>
</dbReference>
<dbReference type="Pfam" id="PF00076">
    <property type="entry name" value="RRM_1"/>
    <property type="match status" value="1"/>
</dbReference>
<keyword evidence="4" id="KW-1185">Reference proteome</keyword>
<organism evidence="3 4">
    <name type="scientific">Eragrostis curvula</name>
    <name type="common">weeping love grass</name>
    <dbReference type="NCBI Taxonomy" id="38414"/>
    <lineage>
        <taxon>Eukaryota</taxon>
        <taxon>Viridiplantae</taxon>
        <taxon>Streptophyta</taxon>
        <taxon>Embryophyta</taxon>
        <taxon>Tracheophyta</taxon>
        <taxon>Spermatophyta</taxon>
        <taxon>Magnoliopsida</taxon>
        <taxon>Liliopsida</taxon>
        <taxon>Poales</taxon>
        <taxon>Poaceae</taxon>
        <taxon>PACMAD clade</taxon>
        <taxon>Chloridoideae</taxon>
        <taxon>Eragrostideae</taxon>
        <taxon>Eragrostidinae</taxon>
        <taxon>Eragrostis</taxon>
    </lineage>
</organism>
<accession>A0A5J9UTJ0</accession>
<evidence type="ECO:0000259" key="2">
    <source>
        <dbReference type="PROSITE" id="PS50102"/>
    </source>
</evidence>
<dbReference type="OrthoDB" id="439808at2759"/>
<dbReference type="InterPro" id="IPR000504">
    <property type="entry name" value="RRM_dom"/>
</dbReference>
<dbReference type="AlphaFoldDB" id="A0A5J9UTJ0"/>
<dbReference type="SMART" id="SM00360">
    <property type="entry name" value="RRM"/>
    <property type="match status" value="1"/>
</dbReference>
<comment type="caution">
    <text evidence="3">The sequence shown here is derived from an EMBL/GenBank/DDBJ whole genome shotgun (WGS) entry which is preliminary data.</text>
</comment>
<proteinExistence type="predicted"/>
<protein>
    <recommendedName>
        <fullName evidence="2">RRM domain-containing protein</fullName>
    </recommendedName>
</protein>
<dbReference type="PROSITE" id="PS50102">
    <property type="entry name" value="RRM"/>
    <property type="match status" value="1"/>
</dbReference>
<dbReference type="Gene3D" id="3.30.70.330">
    <property type="match status" value="1"/>
</dbReference>
<evidence type="ECO:0000313" key="3">
    <source>
        <dbReference type="EMBL" id="TVU26380.1"/>
    </source>
</evidence>